<evidence type="ECO:0000256" key="4">
    <source>
        <dbReference type="SAM" id="Phobius"/>
    </source>
</evidence>
<protein>
    <submittedName>
        <fullName evidence="5">Permease of the major facilitator superfamily</fullName>
    </submittedName>
</protein>
<gene>
    <name evidence="5" type="ORF">HELGO_WM38602</name>
</gene>
<organism evidence="5">
    <name type="scientific">uncultured Campylobacterales bacterium</name>
    <dbReference type="NCBI Taxonomy" id="352960"/>
    <lineage>
        <taxon>Bacteria</taxon>
        <taxon>Pseudomonadati</taxon>
        <taxon>Campylobacterota</taxon>
        <taxon>Epsilonproteobacteria</taxon>
        <taxon>Campylobacterales</taxon>
        <taxon>environmental samples</taxon>
    </lineage>
</organism>
<feature type="transmembrane region" description="Helical" evidence="4">
    <location>
        <begin position="330"/>
        <end position="353"/>
    </location>
</feature>
<feature type="transmembrane region" description="Helical" evidence="4">
    <location>
        <begin position="78"/>
        <end position="96"/>
    </location>
</feature>
<name>A0A6S6SCK8_9BACT</name>
<dbReference type="InterPro" id="IPR011701">
    <property type="entry name" value="MFS"/>
</dbReference>
<sequence>MKSIFNNFFTRKENLLYLLSAMIPLAFVTWNALLNNFVVERVNFTGQEIGILHSIREVPGFLSFTLVWVLLIFRQQTFAFLSLFLLGFGVAFTGYFTSFTGVLITTFIMSVGFHYLEPLKDSLTMQWTDKSNSPIVFGRLYSIKAFFTFVSLLLAYFFIKVLVLDYKDIYLIMGGLVCIIAVISFFMFKQFESKVKQHNKLILRKKYWLFYVLTFLSGARRQIFVVFAGFLLVEKFGMPIEDMLIFLLISSLLSSYISPKIGKAIKRFGERRILQLEYTLLAFIFVAYAFVDSLALALILYIADHLVFSLSFAIKTFFQKIADPEDISSTTSVSFTINHIAAVILPVILGLLWVGNHSVVFIIGAVLAVTSFVFSSLIPRHTDK</sequence>
<feature type="transmembrane region" description="Helical" evidence="4">
    <location>
        <begin position="243"/>
        <end position="261"/>
    </location>
</feature>
<reference evidence="5" key="1">
    <citation type="submission" date="2020-01" db="EMBL/GenBank/DDBJ databases">
        <authorList>
            <person name="Meier V. D."/>
            <person name="Meier V D."/>
        </authorList>
    </citation>
    <scope>NUCLEOTIDE SEQUENCE</scope>
    <source>
        <strain evidence="5">HLG_WM_MAG_12</strain>
    </source>
</reference>
<keyword evidence="2 4" id="KW-1133">Transmembrane helix</keyword>
<feature type="transmembrane region" description="Helical" evidence="4">
    <location>
        <begin position="102"/>
        <end position="119"/>
    </location>
</feature>
<feature type="transmembrane region" description="Helical" evidence="4">
    <location>
        <begin position="359"/>
        <end position="378"/>
    </location>
</feature>
<dbReference type="SUPFAM" id="SSF103473">
    <property type="entry name" value="MFS general substrate transporter"/>
    <property type="match status" value="1"/>
</dbReference>
<feature type="transmembrane region" description="Helical" evidence="4">
    <location>
        <begin position="15"/>
        <end position="34"/>
    </location>
</feature>
<keyword evidence="1 4" id="KW-0812">Transmembrane</keyword>
<evidence type="ECO:0000256" key="2">
    <source>
        <dbReference type="ARBA" id="ARBA00022989"/>
    </source>
</evidence>
<dbReference type="Gene3D" id="1.20.1250.20">
    <property type="entry name" value="MFS general substrate transporter like domains"/>
    <property type="match status" value="2"/>
</dbReference>
<dbReference type="InterPro" id="IPR036259">
    <property type="entry name" value="MFS_trans_sf"/>
</dbReference>
<feature type="transmembrane region" description="Helical" evidence="4">
    <location>
        <begin position="169"/>
        <end position="188"/>
    </location>
</feature>
<dbReference type="EMBL" id="CACVAW010000028">
    <property type="protein sequence ID" value="CAA6807676.1"/>
    <property type="molecule type" value="Genomic_DNA"/>
</dbReference>
<evidence type="ECO:0000313" key="5">
    <source>
        <dbReference type="EMBL" id="CAA6807676.1"/>
    </source>
</evidence>
<feature type="transmembrane region" description="Helical" evidence="4">
    <location>
        <begin position="208"/>
        <end position="231"/>
    </location>
</feature>
<dbReference type="Pfam" id="PF07690">
    <property type="entry name" value="MFS_1"/>
    <property type="match status" value="1"/>
</dbReference>
<dbReference type="GO" id="GO:0022857">
    <property type="term" value="F:transmembrane transporter activity"/>
    <property type="evidence" value="ECO:0007669"/>
    <property type="project" value="InterPro"/>
</dbReference>
<feature type="transmembrane region" description="Helical" evidence="4">
    <location>
        <begin position="140"/>
        <end position="163"/>
    </location>
</feature>
<proteinExistence type="predicted"/>
<dbReference type="AlphaFoldDB" id="A0A6S6SCK8"/>
<keyword evidence="3 4" id="KW-0472">Membrane</keyword>
<feature type="transmembrane region" description="Helical" evidence="4">
    <location>
        <begin position="273"/>
        <end position="291"/>
    </location>
</feature>
<feature type="transmembrane region" description="Helical" evidence="4">
    <location>
        <begin position="54"/>
        <end position="73"/>
    </location>
</feature>
<accession>A0A6S6SCK8</accession>
<evidence type="ECO:0000256" key="1">
    <source>
        <dbReference type="ARBA" id="ARBA00022692"/>
    </source>
</evidence>
<evidence type="ECO:0000256" key="3">
    <source>
        <dbReference type="ARBA" id="ARBA00023136"/>
    </source>
</evidence>